<evidence type="ECO:0000313" key="2">
    <source>
        <dbReference type="Proteomes" id="UP000663419"/>
    </source>
</evidence>
<gene>
    <name evidence="1" type="ORF">I7I53_04226</name>
</gene>
<name>A0A8A1LQ16_AJEC8</name>
<reference evidence="1" key="1">
    <citation type="submission" date="2021-01" db="EMBL/GenBank/DDBJ databases">
        <title>Chromosome-level genome assembly of a human fungal pathogen reveals clustering of transcriptionally co-regulated genes.</title>
        <authorList>
            <person name="Voorhies M."/>
            <person name="Cohen S."/>
            <person name="Shea T.P."/>
            <person name="Petrus S."/>
            <person name="Munoz J.F."/>
            <person name="Poplawski S."/>
            <person name="Goldman W.E."/>
            <person name="Michael T."/>
            <person name="Cuomo C.A."/>
            <person name="Sil A."/>
            <person name="Beyhan S."/>
        </authorList>
    </citation>
    <scope>NUCLEOTIDE SEQUENCE</scope>
    <source>
        <strain evidence="1">H88</strain>
    </source>
</reference>
<organism evidence="1 2">
    <name type="scientific">Ajellomyces capsulatus (strain H88)</name>
    <name type="common">Darling's disease fungus</name>
    <name type="synonym">Histoplasma capsulatum</name>
    <dbReference type="NCBI Taxonomy" id="544711"/>
    <lineage>
        <taxon>Eukaryota</taxon>
        <taxon>Fungi</taxon>
        <taxon>Dikarya</taxon>
        <taxon>Ascomycota</taxon>
        <taxon>Pezizomycotina</taxon>
        <taxon>Eurotiomycetes</taxon>
        <taxon>Eurotiomycetidae</taxon>
        <taxon>Onygenales</taxon>
        <taxon>Ajellomycetaceae</taxon>
        <taxon>Histoplasma</taxon>
    </lineage>
</organism>
<dbReference type="EMBL" id="CP069106">
    <property type="protein sequence ID" value="QSS56106.1"/>
    <property type="molecule type" value="Genomic_DNA"/>
</dbReference>
<proteinExistence type="predicted"/>
<dbReference type="AlphaFoldDB" id="A0A8A1LQ16"/>
<evidence type="ECO:0000313" key="1">
    <source>
        <dbReference type="EMBL" id="QSS56106.1"/>
    </source>
</evidence>
<dbReference type="Proteomes" id="UP000663419">
    <property type="component" value="Chromosome 5"/>
</dbReference>
<accession>A0A8A1LQ16</accession>
<dbReference type="VEuPathDB" id="FungiDB:I7I53_04226"/>
<protein>
    <submittedName>
        <fullName evidence="1">Uncharacterized protein</fullName>
    </submittedName>
</protein>
<sequence>MLIIQPRRMGDNCTGITGDRASALVRPFQTQITKVVLSVNSCEPCIFSVGVSNTVRFKNFLL</sequence>